<dbReference type="SUPFAM" id="SSF53067">
    <property type="entry name" value="Actin-like ATPase domain"/>
    <property type="match status" value="1"/>
</dbReference>
<dbReference type="OrthoDB" id="9773403at2"/>
<comment type="caution">
    <text evidence="1">The sequence shown here is derived from an EMBL/GenBank/DDBJ whole genome shotgun (WGS) entry which is preliminary data.</text>
</comment>
<keyword evidence="2" id="KW-1185">Reference proteome</keyword>
<reference evidence="1 2" key="1">
    <citation type="submission" date="2019-04" db="EMBL/GenBank/DDBJ databases">
        <authorList>
            <person name="Hwang J.C."/>
        </authorList>
    </citation>
    <scope>NUCLEOTIDE SEQUENCE [LARGE SCALE GENOMIC DNA]</scope>
    <source>
        <strain evidence="1 2">IMCC35001</strain>
    </source>
</reference>
<dbReference type="Gene3D" id="3.30.1490.300">
    <property type="match status" value="1"/>
</dbReference>
<dbReference type="EMBL" id="SWCI01000010">
    <property type="protein sequence ID" value="TKB48016.1"/>
    <property type="molecule type" value="Genomic_DNA"/>
</dbReference>
<organism evidence="1 2">
    <name type="scientific">Ferrimonas sediminicola</name>
    <dbReference type="NCBI Taxonomy" id="2569538"/>
    <lineage>
        <taxon>Bacteria</taxon>
        <taxon>Pseudomonadati</taxon>
        <taxon>Pseudomonadota</taxon>
        <taxon>Gammaproteobacteria</taxon>
        <taxon>Alteromonadales</taxon>
        <taxon>Ferrimonadaceae</taxon>
        <taxon>Ferrimonas</taxon>
    </lineage>
</organism>
<evidence type="ECO:0000313" key="1">
    <source>
        <dbReference type="EMBL" id="TKB48016.1"/>
    </source>
</evidence>
<gene>
    <name evidence="1" type="primary">pilM</name>
    <name evidence="1" type="ORF">FCL40_13900</name>
</gene>
<accession>A0A4U1BDH6</accession>
<protein>
    <submittedName>
        <fullName evidence="1">Type IV pilus assembly protein PilM</fullName>
    </submittedName>
</protein>
<dbReference type="InterPro" id="IPR005883">
    <property type="entry name" value="PilM"/>
</dbReference>
<dbReference type="Proteomes" id="UP000305674">
    <property type="component" value="Unassembled WGS sequence"/>
</dbReference>
<proteinExistence type="predicted"/>
<dbReference type="NCBIfam" id="TIGR01175">
    <property type="entry name" value="pilM"/>
    <property type="match status" value="1"/>
</dbReference>
<name>A0A4U1BDH6_9GAMM</name>
<dbReference type="InterPro" id="IPR050696">
    <property type="entry name" value="FtsA/MreB"/>
</dbReference>
<evidence type="ECO:0000313" key="2">
    <source>
        <dbReference type="Proteomes" id="UP000305674"/>
    </source>
</evidence>
<sequence>MFFRFTRPVLPLVGVDIGSSHLKAVMLQRDDSGYRVSLALALPLADGDPDAALARLKSLLPKGATRAAAAVSGATVMTKVITMDATLSDVELETQIEIEADNLIPYPLDEINLDFEPTGRPSSSGQVEVLLSACRTEDVQARVRALARAGLKAEVIDVEGYALGRAQVLLEEDQQGDLALVEAGACKSLLAINQDGETRFVREISLERARFAEFSEWVEQLAQQLQRSLQIYLGGGEGRGVPRLVICGHNPKALASLLAPRLGLPCCGARLKCGAGVELQDPARFLLAAGLAMREAP</sequence>
<dbReference type="InterPro" id="IPR043129">
    <property type="entry name" value="ATPase_NBD"/>
</dbReference>
<dbReference type="RefSeq" id="WP_136853906.1">
    <property type="nucleotide sequence ID" value="NZ_SWCI01000010.1"/>
</dbReference>
<dbReference type="PANTHER" id="PTHR32432">
    <property type="entry name" value="CELL DIVISION PROTEIN FTSA-RELATED"/>
    <property type="match status" value="1"/>
</dbReference>
<dbReference type="PANTHER" id="PTHR32432:SF3">
    <property type="entry name" value="ETHANOLAMINE UTILIZATION PROTEIN EUTJ"/>
    <property type="match status" value="1"/>
</dbReference>
<dbReference type="AlphaFoldDB" id="A0A4U1BDH6"/>
<dbReference type="Pfam" id="PF11104">
    <property type="entry name" value="PilM_2"/>
    <property type="match status" value="1"/>
</dbReference>